<evidence type="ECO:0000259" key="1">
    <source>
        <dbReference type="SMART" id="SM00703"/>
    </source>
</evidence>
<feature type="domain" description="Nose resistant-to-fluoxetine protein N-terminal" evidence="1">
    <location>
        <begin position="91"/>
        <end position="261"/>
    </location>
</feature>
<reference evidence="2 3" key="1">
    <citation type="journal article" date="2015" name="Parasit. Vectors">
        <title>Draft genome of the scabies mite.</title>
        <authorList>
            <person name="Rider S.D.Jr."/>
            <person name="Morgan M.S."/>
            <person name="Arlian L.G."/>
        </authorList>
    </citation>
    <scope>NUCLEOTIDE SEQUENCE [LARGE SCALE GENOMIC DNA]</scope>
    <source>
        <strain evidence="2">Arlian Lab</strain>
    </source>
</reference>
<dbReference type="InterPro" id="IPR002656">
    <property type="entry name" value="Acyl_transf_3_dom"/>
</dbReference>
<evidence type="ECO:0000313" key="2">
    <source>
        <dbReference type="EMBL" id="KPM07310.1"/>
    </source>
</evidence>
<dbReference type="OrthoDB" id="6513930at2759"/>
<dbReference type="InterPro" id="IPR052728">
    <property type="entry name" value="O2_lipid_transport_reg"/>
</dbReference>
<proteinExistence type="predicted"/>
<comment type="caution">
    <text evidence="2">The sequence shown here is derived from an EMBL/GenBank/DDBJ whole genome shotgun (WGS) entry which is preliminary data.</text>
</comment>
<dbReference type="PANTHER" id="PTHR11161:SF0">
    <property type="entry name" value="O-ACYLTRANSFERASE LIKE PROTEIN"/>
    <property type="match status" value="1"/>
</dbReference>
<dbReference type="VEuPathDB" id="VectorBase:SSCA004267"/>
<dbReference type="AlphaFoldDB" id="A0A132AA18"/>
<dbReference type="SMART" id="SM00703">
    <property type="entry name" value="NRF"/>
    <property type="match status" value="1"/>
</dbReference>
<accession>A0A132AA18</accession>
<protein>
    <submittedName>
        <fullName evidence="2">Acyltransferase family 3-like protein</fullName>
    </submittedName>
</protein>
<evidence type="ECO:0000313" key="3">
    <source>
        <dbReference type="Proteomes" id="UP000616769"/>
    </source>
</evidence>
<dbReference type="EMBL" id="JXLN01011478">
    <property type="protein sequence ID" value="KPM07310.1"/>
    <property type="molecule type" value="Genomic_DNA"/>
</dbReference>
<dbReference type="Pfam" id="PF01757">
    <property type="entry name" value="Acyl_transf_3"/>
    <property type="match status" value="1"/>
</dbReference>
<keyword evidence="2" id="KW-0012">Acyltransferase</keyword>
<organism evidence="2 3">
    <name type="scientific">Sarcoptes scabiei</name>
    <name type="common">Itch mite</name>
    <name type="synonym">Acarus scabiei</name>
    <dbReference type="NCBI Taxonomy" id="52283"/>
    <lineage>
        <taxon>Eukaryota</taxon>
        <taxon>Metazoa</taxon>
        <taxon>Ecdysozoa</taxon>
        <taxon>Arthropoda</taxon>
        <taxon>Chelicerata</taxon>
        <taxon>Arachnida</taxon>
        <taxon>Acari</taxon>
        <taxon>Acariformes</taxon>
        <taxon>Sarcoptiformes</taxon>
        <taxon>Astigmata</taxon>
        <taxon>Psoroptidia</taxon>
        <taxon>Sarcoptoidea</taxon>
        <taxon>Sarcoptidae</taxon>
        <taxon>Sarcoptinae</taxon>
        <taxon>Sarcoptes</taxon>
    </lineage>
</organism>
<gene>
    <name evidence="2" type="ORF">QR98_0058010</name>
</gene>
<dbReference type="GO" id="GO:0016747">
    <property type="term" value="F:acyltransferase activity, transferring groups other than amino-acyl groups"/>
    <property type="evidence" value="ECO:0007669"/>
    <property type="project" value="InterPro"/>
</dbReference>
<dbReference type="Pfam" id="PF20146">
    <property type="entry name" value="NRF"/>
    <property type="match status" value="2"/>
</dbReference>
<dbReference type="PANTHER" id="PTHR11161">
    <property type="entry name" value="O-ACYLTRANSFERASE"/>
    <property type="match status" value="1"/>
</dbReference>
<name>A0A132AA18_SARSC</name>
<dbReference type="Proteomes" id="UP000616769">
    <property type="component" value="Unassembled WGS sequence"/>
</dbReference>
<keyword evidence="2" id="KW-0808">Transferase</keyword>
<sequence>MIYGIKTEAQFNQQANDRIHSEENDCCNLVSNLADQHQTHHNHMDMMHVKSLNETLNIVQNLIAKTYVILDKIFDRKSLLTLADVFYRTQVSDNIFEKKTIIITFVSIDILWIVLDAMGKIPTGIAEGSISHFGEFDECLEIEYFDDIDLVIHGRYCLAKLILPFPPITEKNSIVDASFDTLNQHEVYRKLKNFLKLYNLDNYLTLKKMIEKLNNQNGVTLRLGLCFPTTCDPDEFESLLNQKNIGYLFDLNHNDSKRFDSNSNGKKQRRRFRCLDVVRLMLVINVCIDHMFLFPPFMSFMSFKRILNSVITKVYYYNKYFFARNIFIIDALFLIRFDNLLLLFTGLFISVMFRFSGLLLSYSLLRKLSLNQGRLHFWIFLLRLWLKYSVPMFFVVLILWLLPRTGDGPLWKFGMRMLLSACKEPDSLLYSFTYLSNYRIKSNQNIFNFDQKFAVCNPPTWFLSALFQLQIISPIFVWILYRKAFIGLTLLSLVVMVGCYTSILPDLLLGQRTYFESSHFSSLEELTKAFVLFHMGINQYVISFFIGIIIGYLIVQQQINPSRFEWSSRIKLILWSISIVSLSSVMYWFNSLHKINQAPSRTSVLLWFSLGKLIGSFAIGWMILALCIGKADWIERIFSLSLFRFLSRLSFGIYLLHFIPLSHRLFTVRDTYMMTDKVLVILDASGSVFAGGFQAGMFVSLGEFDQCLEIESDPDEDRNPIYGQYCLLKPVVPLPKMIKQGEPIATARMPQVHKFLNDEYIDTYLGLYKFIKRSFLRVGLCIPHKCDRENLEEAINQIMVRKTGLSVVIGPQCSKADDAVMLEPRQLFSL</sequence>
<dbReference type="InterPro" id="IPR006621">
    <property type="entry name" value="Nose-resist-to-fluoxetine_N"/>
</dbReference>